<sequence length="209" mass="23611">MSRSAALTFKNQTCSPALMLSLFRMTSEILVETRNPKAVANEDSSSLKDGRSMSDNDFKEVLAKLQLGIDQMMQQQSLHNEAQMKEQAKQTAIVARQHKHQVLGWALSQLKDLHSPHEFQCRFLDKKTKDVSSFPSSMIVRNILLSFMQDKGVVIDDRILKTSGKDEFSDSNKKVFCDKISGEINGLIGLKPVVRVLRNEMTIFCPDFS</sequence>
<reference evidence="1" key="1">
    <citation type="submission" date="2021-01" db="EMBL/GenBank/DDBJ databases">
        <authorList>
            <person name="Corre E."/>
            <person name="Pelletier E."/>
            <person name="Niang G."/>
            <person name="Scheremetjew M."/>
            <person name="Finn R."/>
            <person name="Kale V."/>
            <person name="Holt S."/>
            <person name="Cochrane G."/>
            <person name="Meng A."/>
            <person name="Brown T."/>
            <person name="Cohen L."/>
        </authorList>
    </citation>
    <scope>NUCLEOTIDE SEQUENCE</scope>
    <source>
        <strain evidence="1">308</strain>
    </source>
</reference>
<gene>
    <name evidence="1" type="ORF">CHYS00102_LOCUS24847</name>
</gene>
<name>A0A7S1BV02_9STRA</name>
<accession>A0A7S1BV02</accession>
<protein>
    <submittedName>
        <fullName evidence="1">Uncharacterized protein</fullName>
    </submittedName>
</protein>
<proteinExistence type="predicted"/>
<dbReference type="AlphaFoldDB" id="A0A7S1BV02"/>
<evidence type="ECO:0000313" key="1">
    <source>
        <dbReference type="EMBL" id="CAD8897633.1"/>
    </source>
</evidence>
<organism evidence="1">
    <name type="scientific">Corethron hystrix</name>
    <dbReference type="NCBI Taxonomy" id="216773"/>
    <lineage>
        <taxon>Eukaryota</taxon>
        <taxon>Sar</taxon>
        <taxon>Stramenopiles</taxon>
        <taxon>Ochrophyta</taxon>
        <taxon>Bacillariophyta</taxon>
        <taxon>Coscinodiscophyceae</taxon>
        <taxon>Corethrophycidae</taxon>
        <taxon>Corethrales</taxon>
        <taxon>Corethraceae</taxon>
        <taxon>Corethron</taxon>
    </lineage>
</organism>
<dbReference type="EMBL" id="HBFR01034006">
    <property type="protein sequence ID" value="CAD8897633.1"/>
    <property type="molecule type" value="Transcribed_RNA"/>
</dbReference>